<evidence type="ECO:0000256" key="1">
    <source>
        <dbReference type="SAM" id="MobiDB-lite"/>
    </source>
</evidence>
<dbReference type="EMBL" id="CP144091">
    <property type="protein sequence ID" value="WWD09742.1"/>
    <property type="molecule type" value="Genomic_DNA"/>
</dbReference>
<evidence type="ECO:0000256" key="2">
    <source>
        <dbReference type="SAM" id="SignalP"/>
    </source>
</evidence>
<feature type="domain" description="Polysaccharide lyase 14" evidence="3">
    <location>
        <begin position="677"/>
        <end position="707"/>
    </location>
</feature>
<dbReference type="Pfam" id="PF21294">
    <property type="entry name" value="Polysacc_lyase_14"/>
    <property type="match status" value="2"/>
</dbReference>
<dbReference type="PANTHER" id="PTHR40124:SF1">
    <property type="entry name" value="DISAGGREGATASE RELATED REPEAT PROTEIN"/>
    <property type="match status" value="1"/>
</dbReference>
<proteinExistence type="predicted"/>
<protein>
    <recommendedName>
        <fullName evidence="3">Polysaccharide lyase 14 domain-containing protein</fullName>
    </recommendedName>
</protein>
<feature type="region of interest" description="Disordered" evidence="1">
    <location>
        <begin position="28"/>
        <end position="85"/>
    </location>
</feature>
<dbReference type="Gene3D" id="2.60.120.200">
    <property type="match status" value="2"/>
</dbReference>
<accession>A0AAX4KV65</accession>
<feature type="compositionally biased region" description="Pro residues" evidence="1">
    <location>
        <begin position="541"/>
        <end position="648"/>
    </location>
</feature>
<reference evidence="4 5" key="1">
    <citation type="submission" date="2024-01" db="EMBL/GenBank/DDBJ databases">
        <title>Comparative genomics of Cryptococcus and Kwoniella reveals pathogenesis evolution and contrasting modes of karyotype evolution via chromosome fusion or intercentromeric recombination.</title>
        <authorList>
            <person name="Coelho M.A."/>
            <person name="David-Palma M."/>
            <person name="Shea T."/>
            <person name="Bowers K."/>
            <person name="McGinley-Smith S."/>
            <person name="Mohammad A.W."/>
            <person name="Gnirke A."/>
            <person name="Yurkov A.M."/>
            <person name="Nowrousian M."/>
            <person name="Sun S."/>
            <person name="Cuomo C.A."/>
            <person name="Heitman J."/>
        </authorList>
    </citation>
    <scope>NUCLEOTIDE SEQUENCE [LARGE SCALE GENOMIC DNA]</scope>
    <source>
        <strain evidence="4 5">PYCC6329</strain>
    </source>
</reference>
<organism evidence="4 5">
    <name type="scientific">Kwoniella europaea PYCC6329</name>
    <dbReference type="NCBI Taxonomy" id="1423913"/>
    <lineage>
        <taxon>Eukaryota</taxon>
        <taxon>Fungi</taxon>
        <taxon>Dikarya</taxon>
        <taxon>Basidiomycota</taxon>
        <taxon>Agaricomycotina</taxon>
        <taxon>Tremellomycetes</taxon>
        <taxon>Tremellales</taxon>
        <taxon>Cryptococcaceae</taxon>
        <taxon>Kwoniella</taxon>
    </lineage>
</organism>
<evidence type="ECO:0000313" key="4">
    <source>
        <dbReference type="EMBL" id="WWD09742.1"/>
    </source>
</evidence>
<dbReference type="KEGG" id="ker:91106671"/>
<sequence>MPASNRWIKTTLTVLTATLLVADAAPLPQSSDMGSSSLQDYDTPSGSSSMASSSYTPSYTDESDTYSSGSIPLYRDEDDNTYPIAGSQWESDAQFSDLSSFSISNFSAGSQNIEVLAGSPSPPFQDQNDISTQSISTSNWDPSINSLRVTYPAGSMNPGNNPRGGSTFYAHPINMRRVHNATLEYSVFFPRDFDFVKGGKLPGLYGGHSGCAGGVDARDCFSTRMMWRENGHGELYLYAPRHRQTQRLCRSPPFSDCSTPYGLSIGRGSWTFERGAWTDIRQDVWLNTPGKNDGGFNIWINGKLVVHADDVFYRDTSETCLASMGNSAALWSGMAPFKRDTPSDDTDTFITEDWLSVTADADDQGLAIRSTEEPVQAVKQENSLVRMVKKWLGVNEKVKRAPFDDGHWKGINGYPGDPGYNGGSPQSIMTGTPGDVYTYQFTEVVTFPTALATATVTETITVTAAPEDPPADDPPAEKRNIKRQEVPEPMITEFIPTYTAGDLPAPTDPVTDYVPLDALTAADPEATDVAALKAPAKKPVKAPPPKPKVPVKSAPPKPPVKPMVPPKPVPPPAKPTPKPAPKPVVPPPKAPAPKAPAAKPAPPPPPPPPPAPKPPAPKAPAPVPPPPPPPPPPTPKSPTPPPPPPSPKAPGILLPVPHVESITRPHRHIDNVACERGFVGLFFSTFFGGHTETWASPKEQNTYFRNFRIRINS</sequence>
<dbReference type="GeneID" id="91106671"/>
<evidence type="ECO:0000259" key="3">
    <source>
        <dbReference type="Pfam" id="PF21294"/>
    </source>
</evidence>
<keyword evidence="5" id="KW-1185">Reference proteome</keyword>
<dbReference type="PRINTS" id="PR01217">
    <property type="entry name" value="PRICHEXTENSN"/>
</dbReference>
<feature type="chain" id="PRO_5043421854" description="Polysaccharide lyase 14 domain-containing protein" evidence="2">
    <location>
        <begin position="25"/>
        <end position="713"/>
    </location>
</feature>
<dbReference type="Proteomes" id="UP001358614">
    <property type="component" value="Chromosome 3"/>
</dbReference>
<dbReference type="AlphaFoldDB" id="A0AAX4KV65"/>
<feature type="region of interest" description="Disordered" evidence="1">
    <location>
        <begin position="533"/>
        <end position="653"/>
    </location>
</feature>
<dbReference type="PANTHER" id="PTHR40124">
    <property type="match status" value="1"/>
</dbReference>
<evidence type="ECO:0000313" key="5">
    <source>
        <dbReference type="Proteomes" id="UP001358614"/>
    </source>
</evidence>
<feature type="compositionally biased region" description="Basic and acidic residues" evidence="1">
    <location>
        <begin position="475"/>
        <end position="486"/>
    </location>
</feature>
<dbReference type="RefSeq" id="XP_066087709.1">
    <property type="nucleotide sequence ID" value="XM_066231612.1"/>
</dbReference>
<dbReference type="InterPro" id="IPR048958">
    <property type="entry name" value="Polysacc_lyase_14"/>
</dbReference>
<feature type="compositionally biased region" description="Low complexity" evidence="1">
    <location>
        <begin position="45"/>
        <end position="58"/>
    </location>
</feature>
<feature type="signal peptide" evidence="2">
    <location>
        <begin position="1"/>
        <end position="24"/>
    </location>
</feature>
<feature type="region of interest" description="Disordered" evidence="1">
    <location>
        <begin position="464"/>
        <end position="489"/>
    </location>
</feature>
<feature type="domain" description="Polysaccharide lyase 14" evidence="3">
    <location>
        <begin position="145"/>
        <end position="321"/>
    </location>
</feature>
<feature type="compositionally biased region" description="Polar residues" evidence="1">
    <location>
        <begin position="29"/>
        <end position="44"/>
    </location>
</feature>
<gene>
    <name evidence="4" type="ORF">V865_007870</name>
</gene>
<name>A0AAX4KV65_9TREE</name>
<keyword evidence="2" id="KW-0732">Signal</keyword>